<sequence length="273" mass="28714">MGVEIPDPGAGQGHRQGTAGRAQGSHRRRGLQLQRAVDGRHRHLCLGHRRRPADGLLGAAPAQGVLANDQAGALLAPDHLRDVRRRLPDPLLGPGCHAGPGLRPHRRVLSAVRHHAGLAGRGADRFGHGLERAVRRPAEDHGGAAGPVAGADGLGQQLGRRDGQDDRCAVHRGGLDRHQVVRPRGRHPALRVRPLDRAGDPGGPVRDAAGLCAAVHAYGDSLNPTNPKEESGFGCTKAAGASLSKVFSLSPQGERVGVRGGLARSHIKRSQRF</sequence>
<feature type="region of interest" description="Disordered" evidence="1">
    <location>
        <begin position="138"/>
        <end position="166"/>
    </location>
</feature>
<feature type="region of interest" description="Disordered" evidence="1">
    <location>
        <begin position="182"/>
        <end position="203"/>
    </location>
</feature>
<dbReference type="AlphaFoldDB" id="A0A1K0II07"/>
<feature type="region of interest" description="Disordered" evidence="1">
    <location>
        <begin position="1"/>
        <end position="31"/>
    </location>
</feature>
<proteinExistence type="predicted"/>
<protein>
    <submittedName>
        <fullName evidence="2">Uncharacterized protein</fullName>
    </submittedName>
</protein>
<name>A0A1K0II07_CUPNE</name>
<gene>
    <name evidence="2" type="ORF">CNECB9_3560008</name>
</gene>
<reference evidence="2" key="1">
    <citation type="submission" date="2016-09" db="EMBL/GenBank/DDBJ databases">
        <authorList>
            <person name="Capua I."/>
            <person name="De Benedictis P."/>
            <person name="Joannis T."/>
            <person name="Lombin L.H."/>
            <person name="Cattoli G."/>
        </authorList>
    </citation>
    <scope>NUCLEOTIDE SEQUENCE</scope>
    <source>
        <strain evidence="2">B9</strain>
    </source>
</reference>
<organism evidence="2">
    <name type="scientific">Cupriavidus necator</name>
    <name type="common">Alcaligenes eutrophus</name>
    <name type="synonym">Ralstonia eutropha</name>
    <dbReference type="NCBI Taxonomy" id="106590"/>
    <lineage>
        <taxon>Bacteria</taxon>
        <taxon>Pseudomonadati</taxon>
        <taxon>Pseudomonadota</taxon>
        <taxon>Betaproteobacteria</taxon>
        <taxon>Burkholderiales</taxon>
        <taxon>Burkholderiaceae</taxon>
        <taxon>Cupriavidus</taxon>
    </lineage>
</organism>
<evidence type="ECO:0000256" key="1">
    <source>
        <dbReference type="SAM" id="MobiDB-lite"/>
    </source>
</evidence>
<evidence type="ECO:0000313" key="2">
    <source>
        <dbReference type="EMBL" id="SCU77040.1"/>
    </source>
</evidence>
<dbReference type="EMBL" id="FMSH01000286">
    <property type="protein sequence ID" value="SCU77040.1"/>
    <property type="molecule type" value="Genomic_DNA"/>
</dbReference>
<accession>A0A1K0II07</accession>
<feature type="compositionally biased region" description="Low complexity" evidence="1">
    <location>
        <begin position="146"/>
        <end position="158"/>
    </location>
</feature>